<protein>
    <recommendedName>
        <fullName evidence="10">DUF676 domain-containing protein</fullName>
    </recommendedName>
</protein>
<keyword evidence="5" id="KW-0496">Mitochondrion</keyword>
<dbReference type="SUPFAM" id="SSF53474">
    <property type="entry name" value="alpha/beta-Hydrolases"/>
    <property type="match status" value="1"/>
</dbReference>
<accession>A0AAE1CDD4</accession>
<feature type="chain" id="PRO_5042144687" description="DUF676 domain-containing protein" evidence="7">
    <location>
        <begin position="23"/>
        <end position="185"/>
    </location>
</feature>
<dbReference type="PANTHER" id="PTHR48182">
    <property type="entry name" value="PROTEIN SERAC1"/>
    <property type="match status" value="1"/>
</dbReference>
<keyword evidence="6" id="KW-0472">Membrane</keyword>
<evidence type="ECO:0000313" key="9">
    <source>
        <dbReference type="Proteomes" id="UP001270362"/>
    </source>
</evidence>
<dbReference type="PANTHER" id="PTHR48182:SF2">
    <property type="entry name" value="PROTEIN SERAC1"/>
    <property type="match status" value="1"/>
</dbReference>
<reference evidence="8" key="1">
    <citation type="journal article" date="2023" name="Mol. Phylogenet. Evol.">
        <title>Genome-scale phylogeny and comparative genomics of the fungal order Sordariales.</title>
        <authorList>
            <person name="Hensen N."/>
            <person name="Bonometti L."/>
            <person name="Westerberg I."/>
            <person name="Brannstrom I.O."/>
            <person name="Guillou S."/>
            <person name="Cros-Aarteil S."/>
            <person name="Calhoun S."/>
            <person name="Haridas S."/>
            <person name="Kuo A."/>
            <person name="Mondo S."/>
            <person name="Pangilinan J."/>
            <person name="Riley R."/>
            <person name="LaButti K."/>
            <person name="Andreopoulos B."/>
            <person name="Lipzen A."/>
            <person name="Chen C."/>
            <person name="Yan M."/>
            <person name="Daum C."/>
            <person name="Ng V."/>
            <person name="Clum A."/>
            <person name="Steindorff A."/>
            <person name="Ohm R.A."/>
            <person name="Martin F."/>
            <person name="Silar P."/>
            <person name="Natvig D.O."/>
            <person name="Lalanne C."/>
            <person name="Gautier V."/>
            <person name="Ament-Velasquez S.L."/>
            <person name="Kruys A."/>
            <person name="Hutchinson M.I."/>
            <person name="Powell A.J."/>
            <person name="Barry K."/>
            <person name="Miller A.N."/>
            <person name="Grigoriev I.V."/>
            <person name="Debuchy R."/>
            <person name="Gladieux P."/>
            <person name="Hiltunen Thoren M."/>
            <person name="Johannesson H."/>
        </authorList>
    </citation>
    <scope>NUCLEOTIDE SEQUENCE</scope>
    <source>
        <strain evidence="8">CBS 314.62</strain>
    </source>
</reference>
<dbReference type="Proteomes" id="UP001270362">
    <property type="component" value="Unassembled WGS sequence"/>
</dbReference>
<dbReference type="InterPro" id="IPR052374">
    <property type="entry name" value="SERAC1"/>
</dbReference>
<evidence type="ECO:0000256" key="1">
    <source>
        <dbReference type="ARBA" id="ARBA00004173"/>
    </source>
</evidence>
<sequence>MSRQAVFTSSLWLLCVAPPDHTHDCIAISGLGSHPFGSWQPKGDDKSFLWIRDTLPDTFPGIRFLTYGYDTTLTDSRLFQNVVDLAKTLMMAMEANGWASVGTKPVFFLAHSLGGILLKQMLIMLADDSNRATFMLSIIEGAVFFGTPSTGMPIPQLLAMVGDQSNKDFVECLSDQSNFLENLET</sequence>
<comment type="caution">
    <text evidence="8">The sequence shown here is derived from an EMBL/GenBank/DDBJ whole genome shotgun (WGS) entry which is preliminary data.</text>
</comment>
<name>A0AAE1CDD4_9PEZI</name>
<dbReference type="InterPro" id="IPR029058">
    <property type="entry name" value="AB_hydrolase_fold"/>
</dbReference>
<dbReference type="AlphaFoldDB" id="A0AAE1CDD4"/>
<keyword evidence="7" id="KW-0732">Signal</keyword>
<comment type="subcellular location">
    <subcellularLocation>
        <location evidence="2">Endoplasmic reticulum</location>
    </subcellularLocation>
    <subcellularLocation>
        <location evidence="3">Membrane</location>
    </subcellularLocation>
    <subcellularLocation>
        <location evidence="1">Mitochondrion</location>
    </subcellularLocation>
</comment>
<gene>
    <name evidence="8" type="ORF">B0T22DRAFT_440956</name>
</gene>
<evidence type="ECO:0000256" key="6">
    <source>
        <dbReference type="ARBA" id="ARBA00023136"/>
    </source>
</evidence>
<evidence type="ECO:0000256" key="4">
    <source>
        <dbReference type="ARBA" id="ARBA00022824"/>
    </source>
</evidence>
<evidence type="ECO:0000256" key="5">
    <source>
        <dbReference type="ARBA" id="ARBA00023128"/>
    </source>
</evidence>
<evidence type="ECO:0008006" key="10">
    <source>
        <dbReference type="Google" id="ProtNLM"/>
    </source>
</evidence>
<organism evidence="8 9">
    <name type="scientific">Podospora appendiculata</name>
    <dbReference type="NCBI Taxonomy" id="314037"/>
    <lineage>
        <taxon>Eukaryota</taxon>
        <taxon>Fungi</taxon>
        <taxon>Dikarya</taxon>
        <taxon>Ascomycota</taxon>
        <taxon>Pezizomycotina</taxon>
        <taxon>Sordariomycetes</taxon>
        <taxon>Sordariomycetidae</taxon>
        <taxon>Sordariales</taxon>
        <taxon>Podosporaceae</taxon>
        <taxon>Podospora</taxon>
    </lineage>
</organism>
<proteinExistence type="predicted"/>
<evidence type="ECO:0000313" key="8">
    <source>
        <dbReference type="EMBL" id="KAK3689477.1"/>
    </source>
</evidence>
<dbReference type="EMBL" id="JAULSO010000002">
    <property type="protein sequence ID" value="KAK3689477.1"/>
    <property type="molecule type" value="Genomic_DNA"/>
</dbReference>
<keyword evidence="4" id="KW-0256">Endoplasmic reticulum</keyword>
<evidence type="ECO:0000256" key="3">
    <source>
        <dbReference type="ARBA" id="ARBA00004370"/>
    </source>
</evidence>
<dbReference type="GO" id="GO:0005739">
    <property type="term" value="C:mitochondrion"/>
    <property type="evidence" value="ECO:0007669"/>
    <property type="project" value="UniProtKB-SubCell"/>
</dbReference>
<reference evidence="8" key="2">
    <citation type="submission" date="2023-06" db="EMBL/GenBank/DDBJ databases">
        <authorList>
            <consortium name="Lawrence Berkeley National Laboratory"/>
            <person name="Haridas S."/>
            <person name="Hensen N."/>
            <person name="Bonometti L."/>
            <person name="Westerberg I."/>
            <person name="Brannstrom I.O."/>
            <person name="Guillou S."/>
            <person name="Cros-Aarteil S."/>
            <person name="Calhoun S."/>
            <person name="Kuo A."/>
            <person name="Mondo S."/>
            <person name="Pangilinan J."/>
            <person name="Riley R."/>
            <person name="Labutti K."/>
            <person name="Andreopoulos B."/>
            <person name="Lipzen A."/>
            <person name="Chen C."/>
            <person name="Yanf M."/>
            <person name="Daum C."/>
            <person name="Ng V."/>
            <person name="Clum A."/>
            <person name="Steindorff A."/>
            <person name="Ohm R."/>
            <person name="Martin F."/>
            <person name="Silar P."/>
            <person name="Natvig D."/>
            <person name="Lalanne C."/>
            <person name="Gautier V."/>
            <person name="Ament-Velasquez S.L."/>
            <person name="Kruys A."/>
            <person name="Hutchinson M.I."/>
            <person name="Powell A.J."/>
            <person name="Barry K."/>
            <person name="Miller A.N."/>
            <person name="Grigoriev I.V."/>
            <person name="Debuchy R."/>
            <person name="Gladieux P."/>
            <person name="Thoren M.H."/>
            <person name="Johannesson H."/>
        </authorList>
    </citation>
    <scope>NUCLEOTIDE SEQUENCE</scope>
    <source>
        <strain evidence="8">CBS 314.62</strain>
    </source>
</reference>
<dbReference type="Gene3D" id="3.40.50.1820">
    <property type="entry name" value="alpha/beta hydrolase"/>
    <property type="match status" value="1"/>
</dbReference>
<dbReference type="GO" id="GO:0005783">
    <property type="term" value="C:endoplasmic reticulum"/>
    <property type="evidence" value="ECO:0007669"/>
    <property type="project" value="UniProtKB-SubCell"/>
</dbReference>
<evidence type="ECO:0000256" key="7">
    <source>
        <dbReference type="SAM" id="SignalP"/>
    </source>
</evidence>
<keyword evidence="9" id="KW-1185">Reference proteome</keyword>
<dbReference type="GO" id="GO:0016020">
    <property type="term" value="C:membrane"/>
    <property type="evidence" value="ECO:0007669"/>
    <property type="project" value="UniProtKB-SubCell"/>
</dbReference>
<feature type="signal peptide" evidence="7">
    <location>
        <begin position="1"/>
        <end position="22"/>
    </location>
</feature>
<evidence type="ECO:0000256" key="2">
    <source>
        <dbReference type="ARBA" id="ARBA00004240"/>
    </source>
</evidence>